<evidence type="ECO:0000256" key="1">
    <source>
        <dbReference type="ARBA" id="ARBA00003800"/>
    </source>
</evidence>
<evidence type="ECO:0000313" key="14">
    <source>
        <dbReference type="EMBL" id="MBP1918676.1"/>
    </source>
</evidence>
<dbReference type="Gene3D" id="3.30.70.260">
    <property type="match status" value="1"/>
</dbReference>
<reference evidence="14 15" key="1">
    <citation type="submission" date="2021-03" db="EMBL/GenBank/DDBJ databases">
        <title>Genomic Encyclopedia of Type Strains, Phase IV (KMG-IV): sequencing the most valuable type-strain genomes for metagenomic binning, comparative biology and taxonomic classification.</title>
        <authorList>
            <person name="Goeker M."/>
        </authorList>
    </citation>
    <scope>NUCLEOTIDE SEQUENCE [LARGE SCALE GENOMIC DNA]</scope>
    <source>
        <strain evidence="14 15">DSM 6139</strain>
    </source>
</reference>
<evidence type="ECO:0000256" key="8">
    <source>
        <dbReference type="ARBA" id="ARBA00023027"/>
    </source>
</evidence>
<evidence type="ECO:0000256" key="3">
    <source>
        <dbReference type="ARBA" id="ARBA00005854"/>
    </source>
</evidence>
<evidence type="ECO:0000256" key="6">
    <source>
        <dbReference type="ARBA" id="ARBA00021582"/>
    </source>
</evidence>
<dbReference type="InterPro" id="IPR029752">
    <property type="entry name" value="D-isomer_DH_CS1"/>
</dbReference>
<evidence type="ECO:0000259" key="13">
    <source>
        <dbReference type="PROSITE" id="PS51671"/>
    </source>
</evidence>
<dbReference type="InterPro" id="IPR002912">
    <property type="entry name" value="ACT_dom"/>
</dbReference>
<evidence type="ECO:0000256" key="5">
    <source>
        <dbReference type="ARBA" id="ARBA00013143"/>
    </source>
</evidence>
<dbReference type="CDD" id="cd12174">
    <property type="entry name" value="PGDH_like_3"/>
    <property type="match status" value="1"/>
</dbReference>
<dbReference type="EMBL" id="JAGGKC010000007">
    <property type="protein sequence ID" value="MBP1918676.1"/>
    <property type="molecule type" value="Genomic_DNA"/>
</dbReference>
<comment type="catalytic activity">
    <reaction evidence="11">
        <text>(2R)-3-phosphoglycerate + NAD(+) = 3-phosphooxypyruvate + NADH + H(+)</text>
        <dbReference type="Rhea" id="RHEA:12641"/>
        <dbReference type="ChEBI" id="CHEBI:15378"/>
        <dbReference type="ChEBI" id="CHEBI:18110"/>
        <dbReference type="ChEBI" id="CHEBI:57540"/>
        <dbReference type="ChEBI" id="CHEBI:57945"/>
        <dbReference type="ChEBI" id="CHEBI:58272"/>
        <dbReference type="EC" id="1.1.1.95"/>
    </reaction>
</comment>
<name>A0ABS4G2D0_9CLOT</name>
<dbReference type="PANTHER" id="PTHR42938:SF47">
    <property type="entry name" value="HYDROXYPYRUVATE REDUCTASE"/>
    <property type="match status" value="1"/>
</dbReference>
<accession>A0ABS4G2D0</accession>
<dbReference type="SUPFAM" id="SSF51735">
    <property type="entry name" value="NAD(P)-binding Rossmann-fold domains"/>
    <property type="match status" value="1"/>
</dbReference>
<dbReference type="Proteomes" id="UP001519271">
    <property type="component" value="Unassembled WGS sequence"/>
</dbReference>
<keyword evidence="15" id="KW-1185">Reference proteome</keyword>
<dbReference type="SUPFAM" id="SSF52283">
    <property type="entry name" value="Formate/glycerate dehydrogenase catalytic domain-like"/>
    <property type="match status" value="1"/>
</dbReference>
<evidence type="ECO:0000256" key="12">
    <source>
        <dbReference type="RuleBase" id="RU003719"/>
    </source>
</evidence>
<gene>
    <name evidence="14" type="ORF">J2Z34_001153</name>
</gene>
<dbReference type="InterPro" id="IPR006139">
    <property type="entry name" value="D-isomer_2_OHA_DH_cat_dom"/>
</dbReference>
<dbReference type="PROSITE" id="PS51671">
    <property type="entry name" value="ACT"/>
    <property type="match status" value="1"/>
</dbReference>
<sequence>MKLFTSEYDLSGEGKADGILLRSFSMHGMELDDSVKVIARAGAGVNNIPTEEYAEKGIVVCNTPGANANAVKELVLLGLLMSSRNVVDAVDWVRSIKDKTDAEKIVEKEKGRFTGQELTGKKIGIIGLGAIGALVANMCTSLKMDVYGYDPFISVSAAWGLSYKVKRVENVDMILNTCDYVSLHVPLIEQTKNIITADRLKNAKKGLILLNFARGGLVPEAAIKEALELGSVSTYVTDFPNNTLLNMKNVISIPHLGASTEESEENCAIMAVNATMEFLENGNIVNSVNYPECCMGPAERRDRIAICNRNIPNMVGQISGILAEKGMNIAEMKNQSKGNYAYTLIDTDSEVDEDTLDRLKSIEGVIRVRLIKARNKVS</sequence>
<dbReference type="GO" id="GO:0004617">
    <property type="term" value="F:phosphoglycerate dehydrogenase activity"/>
    <property type="evidence" value="ECO:0007669"/>
    <property type="project" value="UniProtKB-EC"/>
</dbReference>
<evidence type="ECO:0000256" key="7">
    <source>
        <dbReference type="ARBA" id="ARBA00023002"/>
    </source>
</evidence>
<dbReference type="SUPFAM" id="SSF55021">
    <property type="entry name" value="ACT-like"/>
    <property type="match status" value="1"/>
</dbReference>
<evidence type="ECO:0000256" key="11">
    <source>
        <dbReference type="ARBA" id="ARBA00048731"/>
    </source>
</evidence>
<keyword evidence="7 12" id="KW-0560">Oxidoreductase</keyword>
<evidence type="ECO:0000256" key="10">
    <source>
        <dbReference type="ARBA" id="ARBA00048126"/>
    </source>
</evidence>
<evidence type="ECO:0000256" key="4">
    <source>
        <dbReference type="ARBA" id="ARBA00013001"/>
    </source>
</evidence>
<dbReference type="EC" id="1.1.1.95" evidence="5"/>
<dbReference type="InterPro" id="IPR045865">
    <property type="entry name" value="ACT-like_dom_sf"/>
</dbReference>
<comment type="similarity">
    <text evidence="3 12">Belongs to the D-isomer specific 2-hydroxyacid dehydrogenase family.</text>
</comment>
<evidence type="ECO:0000256" key="9">
    <source>
        <dbReference type="ARBA" id="ARBA00030455"/>
    </source>
</evidence>
<dbReference type="PANTHER" id="PTHR42938">
    <property type="entry name" value="FORMATE DEHYDROGENASE 1"/>
    <property type="match status" value="1"/>
</dbReference>
<proteinExistence type="inferred from homology"/>
<evidence type="ECO:0000256" key="2">
    <source>
        <dbReference type="ARBA" id="ARBA00005216"/>
    </source>
</evidence>
<organism evidence="14 15">
    <name type="scientific">Youngiibacter multivorans</name>
    <dbReference type="NCBI Taxonomy" id="937251"/>
    <lineage>
        <taxon>Bacteria</taxon>
        <taxon>Bacillati</taxon>
        <taxon>Bacillota</taxon>
        <taxon>Clostridia</taxon>
        <taxon>Eubacteriales</taxon>
        <taxon>Clostridiaceae</taxon>
        <taxon>Youngiibacter</taxon>
    </lineage>
</organism>
<keyword evidence="8" id="KW-0520">NAD</keyword>
<comment type="pathway">
    <text evidence="2">Amino-acid biosynthesis; L-serine biosynthesis; L-serine from 3-phospho-D-glycerate: step 1/3.</text>
</comment>
<dbReference type="PROSITE" id="PS00065">
    <property type="entry name" value="D_2_HYDROXYACID_DH_1"/>
    <property type="match status" value="1"/>
</dbReference>
<feature type="domain" description="ACT" evidence="13">
    <location>
        <begin position="303"/>
        <end position="373"/>
    </location>
</feature>
<evidence type="ECO:0000313" key="15">
    <source>
        <dbReference type="Proteomes" id="UP001519271"/>
    </source>
</evidence>
<dbReference type="InterPro" id="IPR036291">
    <property type="entry name" value="NAD(P)-bd_dom_sf"/>
</dbReference>
<protein>
    <recommendedName>
        <fullName evidence="6">D-3-phosphoglycerate dehydrogenase</fullName>
        <ecNumber evidence="4">1.1.1.399</ecNumber>
        <ecNumber evidence="5">1.1.1.95</ecNumber>
    </recommendedName>
    <alternativeName>
        <fullName evidence="9">2-oxoglutarate reductase</fullName>
    </alternativeName>
</protein>
<dbReference type="EC" id="1.1.1.399" evidence="4"/>
<comment type="catalytic activity">
    <reaction evidence="10">
        <text>(R)-2-hydroxyglutarate + NAD(+) = 2-oxoglutarate + NADH + H(+)</text>
        <dbReference type="Rhea" id="RHEA:49612"/>
        <dbReference type="ChEBI" id="CHEBI:15378"/>
        <dbReference type="ChEBI" id="CHEBI:15801"/>
        <dbReference type="ChEBI" id="CHEBI:16810"/>
        <dbReference type="ChEBI" id="CHEBI:57540"/>
        <dbReference type="ChEBI" id="CHEBI:57945"/>
        <dbReference type="EC" id="1.1.1.399"/>
    </reaction>
</comment>
<dbReference type="InterPro" id="IPR006140">
    <property type="entry name" value="D-isomer_DH_NAD-bd"/>
</dbReference>
<dbReference type="CDD" id="cd04901">
    <property type="entry name" value="ACT_3PGDH"/>
    <property type="match status" value="1"/>
</dbReference>
<dbReference type="Pfam" id="PF02826">
    <property type="entry name" value="2-Hacid_dh_C"/>
    <property type="match status" value="1"/>
</dbReference>
<comment type="function">
    <text evidence="1">Catalyzes the reversible oxidation of 3-phospho-D-glycerate to 3-phosphonooxypyruvate, the first step of the phosphorylated L-serine biosynthesis pathway. Also catalyzes the reversible oxidation of 2-hydroxyglutarate to 2-oxoglutarate.</text>
</comment>
<dbReference type="Pfam" id="PF00389">
    <property type="entry name" value="2-Hacid_dh"/>
    <property type="match status" value="1"/>
</dbReference>
<comment type="caution">
    <text evidence="14">The sequence shown here is derived from an EMBL/GenBank/DDBJ whole genome shotgun (WGS) entry which is preliminary data.</text>
</comment>
<dbReference type="Gene3D" id="3.40.50.720">
    <property type="entry name" value="NAD(P)-binding Rossmann-like Domain"/>
    <property type="match status" value="2"/>
</dbReference>